<accession>A0ABY1KE51</accession>
<dbReference type="RefSeq" id="WP_068579803.1">
    <property type="nucleotide sequence ID" value="NZ_FTNK01000036.1"/>
</dbReference>
<evidence type="ECO:0000313" key="2">
    <source>
        <dbReference type="Proteomes" id="UP000186666"/>
    </source>
</evidence>
<protein>
    <submittedName>
        <fullName evidence="1">Uncharacterized protein</fullName>
    </submittedName>
</protein>
<name>A0ABY1KE51_9BACL</name>
<organism evidence="1 2">
    <name type="scientific">Paenibacillus macquariensis</name>
    <dbReference type="NCBI Taxonomy" id="948756"/>
    <lineage>
        <taxon>Bacteria</taxon>
        <taxon>Bacillati</taxon>
        <taxon>Bacillota</taxon>
        <taxon>Bacilli</taxon>
        <taxon>Bacillales</taxon>
        <taxon>Paenibacillaceae</taxon>
        <taxon>Paenibacillus</taxon>
    </lineage>
</organism>
<keyword evidence="2" id="KW-1185">Reference proteome</keyword>
<sequence>MLENKTMIIANFNLTFGKDDEPMLNYFEDIIYPAFKNADGVKYDRNPYTFENVTLTMKNGIFVLCGLLVKSTVLQVKSRYDSEGKLQQTSFEYPSDPYSYFMINLQNHRMALVKNQKGSPTVKDLETVSEKLLTRYVKEVNKDKLNENDDKLPMPMLNIVSIPFSGKIVEELKKVKKIEKLTLRFYPLNLDISTSATFNHLREMLEETGSKTGNTQINTPTNHEGVGRLLEETKGLIKPSIQVVYKNNSKRTLTESNFSQTSSIELDDIGDFQENLNTISGKVINQQDYVITSDENGKLYERLFSRLEQMYNNFKS</sequence>
<dbReference type="Proteomes" id="UP000186666">
    <property type="component" value="Unassembled WGS sequence"/>
</dbReference>
<gene>
    <name evidence="1" type="ORF">SAMN05421578_1362</name>
</gene>
<proteinExistence type="predicted"/>
<reference evidence="1 2" key="1">
    <citation type="submission" date="2017-01" db="EMBL/GenBank/DDBJ databases">
        <authorList>
            <person name="Varghese N."/>
            <person name="Submissions S."/>
        </authorList>
    </citation>
    <scope>NUCLEOTIDE SEQUENCE [LARGE SCALE GENOMIC DNA]</scope>
    <source>
        <strain evidence="1 2">ATCC 23464</strain>
    </source>
</reference>
<comment type="caution">
    <text evidence="1">The sequence shown here is derived from an EMBL/GenBank/DDBJ whole genome shotgun (WGS) entry which is preliminary data.</text>
</comment>
<dbReference type="EMBL" id="FTNK01000036">
    <property type="protein sequence ID" value="SIR69809.1"/>
    <property type="molecule type" value="Genomic_DNA"/>
</dbReference>
<evidence type="ECO:0000313" key="1">
    <source>
        <dbReference type="EMBL" id="SIR69809.1"/>
    </source>
</evidence>